<accession>A0A0S6VU23</accession>
<dbReference type="STRING" id="1499966.U14_02308"/>
<gene>
    <name evidence="1" type="ORF">U14_02308</name>
</gene>
<dbReference type="EMBL" id="DF820456">
    <property type="protein sequence ID" value="GAK51066.1"/>
    <property type="molecule type" value="Genomic_DNA"/>
</dbReference>
<proteinExistence type="predicted"/>
<dbReference type="InterPro" id="IPR051805">
    <property type="entry name" value="Dehydratase_Activator_Redct"/>
</dbReference>
<name>A0A0S6VU23_9BACT</name>
<dbReference type="Gene3D" id="3.40.50.11900">
    <property type="match status" value="1"/>
</dbReference>
<organism evidence="1">
    <name type="scientific">Candidatus Moduliflexus flocculans</name>
    <dbReference type="NCBI Taxonomy" id="1499966"/>
    <lineage>
        <taxon>Bacteria</taxon>
        <taxon>Candidatus Moduliflexota</taxon>
        <taxon>Candidatus Moduliflexia</taxon>
        <taxon>Candidatus Moduliflexales</taxon>
        <taxon>Candidatus Moduliflexaceae</taxon>
    </lineage>
</organism>
<dbReference type="AlphaFoldDB" id="A0A0S6VU23"/>
<sequence length="140" mass="16094">MDKQYWNWVKNTIQNKAQAMIEHKLAKPFHGVIDYLDETPTNGILDYSDPYVDRSFEGETVLSVGKVIDYYHQRVNGIINAMPFGCMPGTIVTAILKKLREDHDNLPMISLAYDGTQHAGTETKLEAFMHQAKQRMHLKR</sequence>
<evidence type="ECO:0000313" key="1">
    <source>
        <dbReference type="EMBL" id="GAK51066.1"/>
    </source>
</evidence>
<reference evidence="1" key="1">
    <citation type="journal article" date="2015" name="PeerJ">
        <title>First genomic representation of candidate bacterial phylum KSB3 points to enhanced environmental sensing as a trigger of wastewater bulking.</title>
        <authorList>
            <person name="Sekiguchi Y."/>
            <person name="Ohashi A."/>
            <person name="Parks D.H."/>
            <person name="Yamauchi T."/>
            <person name="Tyson G.W."/>
            <person name="Hugenholtz P."/>
        </authorList>
    </citation>
    <scope>NUCLEOTIDE SEQUENCE [LARGE SCALE GENOMIC DNA]</scope>
</reference>
<evidence type="ECO:0000313" key="2">
    <source>
        <dbReference type="Proteomes" id="UP000030700"/>
    </source>
</evidence>
<keyword evidence="2" id="KW-1185">Reference proteome</keyword>
<protein>
    <submittedName>
        <fullName evidence="1">(R)-2-hydroxyglutaryl-CoA dehydratase activator-related protein</fullName>
    </submittedName>
</protein>
<dbReference type="HOGENOM" id="CLU_1831181_0_0_0"/>
<dbReference type="PANTHER" id="PTHR32329">
    <property type="entry name" value="BIFUNCTIONAL PROTEIN [INCLUDES 2-HYDROXYACYL-COA DEHYDRATASE (N-TER) AND ITS ACTIVATOR DOMAIN (C_TERM)-RELATED"/>
    <property type="match status" value="1"/>
</dbReference>
<dbReference type="Proteomes" id="UP000030700">
    <property type="component" value="Unassembled WGS sequence"/>
</dbReference>
<dbReference type="PANTHER" id="PTHR32329:SF7">
    <property type="entry name" value="ACTIVATOR OF 2-HYDROXYACYL-COA-HYDRATASE"/>
    <property type="match status" value="1"/>
</dbReference>